<dbReference type="SUPFAM" id="SSF47781">
    <property type="entry name" value="RuvA domain 2-like"/>
    <property type="match status" value="3"/>
</dbReference>
<reference evidence="2 3" key="1">
    <citation type="submission" date="2013-12" db="EMBL/GenBank/DDBJ databases">
        <authorList>
            <consortium name="DOE Joint Genome Institute"/>
            <person name="Eisen J."/>
            <person name="Huntemann M."/>
            <person name="Han J."/>
            <person name="Chen A."/>
            <person name="Kyrpides N."/>
            <person name="Mavromatis K."/>
            <person name="Markowitz V."/>
            <person name="Palaniappan K."/>
            <person name="Ivanova N."/>
            <person name="Schaumberg A."/>
            <person name="Pati A."/>
            <person name="Liolios K."/>
            <person name="Nordberg H.P."/>
            <person name="Cantor M.N."/>
            <person name="Hua S.X."/>
            <person name="Woyke T."/>
        </authorList>
    </citation>
    <scope>NUCLEOTIDE SEQUENCE [LARGE SCALE GENOMIC DNA]</scope>
    <source>
        <strain evidence="3">DSM 19437</strain>
    </source>
</reference>
<dbReference type="Pfam" id="PF12836">
    <property type="entry name" value="HHH_3"/>
    <property type="match status" value="3"/>
</dbReference>
<dbReference type="HOGENOM" id="CLU_077104_0_1_10"/>
<dbReference type="GO" id="GO:0015627">
    <property type="term" value="C:type II protein secretion system complex"/>
    <property type="evidence" value="ECO:0007669"/>
    <property type="project" value="TreeGrafter"/>
</dbReference>
<keyword evidence="3" id="KW-1185">Reference proteome</keyword>
<gene>
    <name evidence="2" type="ORF">NIASO_11205</name>
</gene>
<keyword evidence="1" id="KW-0812">Transmembrane</keyword>
<evidence type="ECO:0000313" key="3">
    <source>
        <dbReference type="Proteomes" id="UP000003586"/>
    </source>
</evidence>
<dbReference type="eggNOG" id="COG1555">
    <property type="taxonomic scope" value="Bacteria"/>
</dbReference>
<dbReference type="Proteomes" id="UP000003586">
    <property type="component" value="Chromosome"/>
</dbReference>
<dbReference type="InterPro" id="IPR010994">
    <property type="entry name" value="RuvA_2-like"/>
</dbReference>
<protein>
    <recommendedName>
        <fullName evidence="4">Helix-hairpin-helix domain-containing protein</fullName>
    </recommendedName>
</protein>
<dbReference type="RefSeq" id="WP_008585573.1">
    <property type="nucleotide sequence ID" value="NZ_CP007035.1"/>
</dbReference>
<keyword evidence="1" id="KW-1133">Transmembrane helix</keyword>
<dbReference type="PANTHER" id="PTHR21180">
    <property type="entry name" value="ENDONUCLEASE/EXONUCLEASE/PHOSPHATASE FAMILY DOMAIN-CONTAINING PROTEIN 1"/>
    <property type="match status" value="1"/>
</dbReference>
<evidence type="ECO:0000256" key="1">
    <source>
        <dbReference type="SAM" id="Phobius"/>
    </source>
</evidence>
<accession>W0F717</accession>
<feature type="transmembrane region" description="Helical" evidence="1">
    <location>
        <begin position="20"/>
        <end position="36"/>
    </location>
</feature>
<name>W0F717_9BACT</name>
<dbReference type="STRING" id="929713.NIASO_11205"/>
<keyword evidence="1" id="KW-0472">Membrane</keyword>
<dbReference type="Gene3D" id="1.10.150.320">
    <property type="entry name" value="Photosystem II 12 kDa extrinsic protein"/>
    <property type="match status" value="2"/>
</dbReference>
<dbReference type="KEGG" id="nso:NIASO_11205"/>
<organism evidence="2 3">
    <name type="scientific">Niabella soli DSM 19437</name>
    <dbReference type="NCBI Taxonomy" id="929713"/>
    <lineage>
        <taxon>Bacteria</taxon>
        <taxon>Pseudomonadati</taxon>
        <taxon>Bacteroidota</taxon>
        <taxon>Chitinophagia</taxon>
        <taxon>Chitinophagales</taxon>
        <taxon>Chitinophagaceae</taxon>
        <taxon>Niabella</taxon>
    </lineage>
</organism>
<proteinExistence type="predicted"/>
<evidence type="ECO:0000313" key="2">
    <source>
        <dbReference type="EMBL" id="AHF17618.1"/>
    </source>
</evidence>
<dbReference type="EMBL" id="CP007035">
    <property type="protein sequence ID" value="AHF17618.1"/>
    <property type="molecule type" value="Genomic_DNA"/>
</dbReference>
<sequence length="308" mass="34781">MKKTLIKEYLQFTKKEQLGLLALLTIILVFTILPFINPRSKTIEKDPLVENAVAELKNKTSKNNDNTGNSYTRDDRYNRSFSIAASKGRLFNFDPNTIDEAGWKELGLRERTIRTILNYRSKGGRFRKPDDLQKIYGLHTDEFERLRPYIVIRGQQFSSQSRPFQKPDAPSYLPRKAITPIDINTADTSAYIALPGIGSKLAARIVNFRNKLGGFYSIEQVGETYGVPPETFESIKPYLQTGAGDIKKLDINAATYAELNAHPYISGKLAYLIVKQRKTTPLASAEALKELVAQTNDSFEKVAPYISF</sequence>
<evidence type="ECO:0008006" key="4">
    <source>
        <dbReference type="Google" id="ProtNLM"/>
    </source>
</evidence>
<dbReference type="PANTHER" id="PTHR21180:SF32">
    <property type="entry name" value="ENDONUCLEASE_EXONUCLEASE_PHOSPHATASE FAMILY DOMAIN-CONTAINING PROTEIN 1"/>
    <property type="match status" value="1"/>
</dbReference>
<dbReference type="AlphaFoldDB" id="W0F717"/>
<dbReference type="InterPro" id="IPR051675">
    <property type="entry name" value="Endo/Exo/Phosphatase_dom_1"/>
</dbReference>
<dbReference type="GO" id="GO:0015628">
    <property type="term" value="P:protein secretion by the type II secretion system"/>
    <property type="evidence" value="ECO:0007669"/>
    <property type="project" value="TreeGrafter"/>
</dbReference>